<dbReference type="AlphaFoldDB" id="A0A7C8MVA7"/>
<organism evidence="1 2">
    <name type="scientific">Xylaria multiplex</name>
    <dbReference type="NCBI Taxonomy" id="323545"/>
    <lineage>
        <taxon>Eukaryota</taxon>
        <taxon>Fungi</taxon>
        <taxon>Dikarya</taxon>
        <taxon>Ascomycota</taxon>
        <taxon>Pezizomycotina</taxon>
        <taxon>Sordariomycetes</taxon>
        <taxon>Xylariomycetidae</taxon>
        <taxon>Xylariales</taxon>
        <taxon>Xylariaceae</taxon>
        <taxon>Xylaria</taxon>
    </lineage>
</organism>
<keyword evidence="2" id="KW-1185">Reference proteome</keyword>
<sequence length="136" mass="15375">MKLKHWSLVLAGGSGTVDLLDANDLGGWRKHEVRDFNEVRKNYLKMICEVANLGNDKLVCRVRTMAAVEKISTREDGCFCRTWVIGVLKSLKKNNVELYGDPEMIQKAVQHVVGEMEMQYGPEYYVVAPDRAEAQG</sequence>
<dbReference type="InParanoid" id="A0A7C8MVA7"/>
<name>A0A7C8MVA7_9PEZI</name>
<reference evidence="1 2" key="1">
    <citation type="submission" date="2019-12" db="EMBL/GenBank/DDBJ databases">
        <title>Draft genome sequence of the ascomycete Xylaria multiplex DSM 110363.</title>
        <authorList>
            <person name="Buettner E."/>
            <person name="Kellner H."/>
        </authorList>
    </citation>
    <scope>NUCLEOTIDE SEQUENCE [LARGE SCALE GENOMIC DNA]</scope>
    <source>
        <strain evidence="1 2">DSM 110363</strain>
    </source>
</reference>
<gene>
    <name evidence="1" type="ORF">GQX73_g4354</name>
</gene>
<accession>A0A7C8MVA7</accession>
<protein>
    <submittedName>
        <fullName evidence="1">Uncharacterized protein</fullName>
    </submittedName>
</protein>
<evidence type="ECO:0000313" key="2">
    <source>
        <dbReference type="Proteomes" id="UP000481858"/>
    </source>
</evidence>
<evidence type="ECO:0000313" key="1">
    <source>
        <dbReference type="EMBL" id="KAF2969247.1"/>
    </source>
</evidence>
<dbReference type="EMBL" id="WUBL01000039">
    <property type="protein sequence ID" value="KAF2969247.1"/>
    <property type="molecule type" value="Genomic_DNA"/>
</dbReference>
<dbReference type="OrthoDB" id="4759231at2759"/>
<comment type="caution">
    <text evidence="1">The sequence shown here is derived from an EMBL/GenBank/DDBJ whole genome shotgun (WGS) entry which is preliminary data.</text>
</comment>
<dbReference type="Proteomes" id="UP000481858">
    <property type="component" value="Unassembled WGS sequence"/>
</dbReference>
<proteinExistence type="predicted"/>